<feature type="non-terminal residue" evidence="2">
    <location>
        <position position="1"/>
    </location>
</feature>
<feature type="coiled-coil region" evidence="1">
    <location>
        <begin position="157"/>
        <end position="184"/>
    </location>
</feature>
<organism evidence="2 3">
    <name type="scientific">Prorocentrum cordatum</name>
    <dbReference type="NCBI Taxonomy" id="2364126"/>
    <lineage>
        <taxon>Eukaryota</taxon>
        <taxon>Sar</taxon>
        <taxon>Alveolata</taxon>
        <taxon>Dinophyceae</taxon>
        <taxon>Prorocentrales</taxon>
        <taxon>Prorocentraceae</taxon>
        <taxon>Prorocentrum</taxon>
    </lineage>
</organism>
<gene>
    <name evidence="2" type="ORF">PCOR1329_LOCUS66953</name>
</gene>
<evidence type="ECO:0000313" key="3">
    <source>
        <dbReference type="Proteomes" id="UP001189429"/>
    </source>
</evidence>
<evidence type="ECO:0000313" key="2">
    <source>
        <dbReference type="EMBL" id="CAK0885304.1"/>
    </source>
</evidence>
<comment type="caution">
    <text evidence="2">The sequence shown here is derived from an EMBL/GenBank/DDBJ whole genome shotgun (WGS) entry which is preliminary data.</text>
</comment>
<sequence length="553" mass="59896">RTRLPRLSTPWSCTPLTTVTPPFHITSPVVLPLVLTYSLIFFDSVFEPIGMPIVPNIVSGCSILKLFPQCINTSSPQILSCKIEAASCVVVSSPSRGSSLQPGCSVPPQLAHSGSPFSERGELLTSVHGVYSSLPASAAANIDTAIAPLVKNIARLLSNSEQQQRDLRHKVDSLQRDLSVLRTEHQHTVSKIVDAARYQMENMAHQLGQLMDTPPLKQQPPDTFDSQGYSHNVSSQLPPTDATNFEQFSVASNPLPAIAFNLTADAPNHKNDDDLNIASVHLQGEPLTDPHAAHVRDEYPDAIAVPVLTVPLDADDATNLQQFSVASNPLPANAFNLTADAPHHTSDDDHDIASVHLQGVPLTDPHAAHVLDEYPDAIAEPVSTVPLDADAAQPCAPASIDTLQYRIQELINNNGNIGYRSAHKKLNSDERFPKVSLKKVQSALQTFRQQQEDLAAEADTTGISPVPPGAPYRLEHLIEDITTLDDLYTLAQYYGYLDSDSDGDSTASDWSPAAWADNFDEHLATSDSENGDHLSSDLHSADKKYHRYGAASP</sequence>
<keyword evidence="3" id="KW-1185">Reference proteome</keyword>
<protein>
    <submittedName>
        <fullName evidence="2">Uncharacterized protein</fullName>
    </submittedName>
</protein>
<keyword evidence="1" id="KW-0175">Coiled coil</keyword>
<dbReference type="Proteomes" id="UP001189429">
    <property type="component" value="Unassembled WGS sequence"/>
</dbReference>
<reference evidence="2" key="1">
    <citation type="submission" date="2023-10" db="EMBL/GenBank/DDBJ databases">
        <authorList>
            <person name="Chen Y."/>
            <person name="Shah S."/>
            <person name="Dougan E. K."/>
            <person name="Thang M."/>
            <person name="Chan C."/>
        </authorList>
    </citation>
    <scope>NUCLEOTIDE SEQUENCE [LARGE SCALE GENOMIC DNA]</scope>
</reference>
<dbReference type="EMBL" id="CAUYUJ010018651">
    <property type="protein sequence ID" value="CAK0885304.1"/>
    <property type="molecule type" value="Genomic_DNA"/>
</dbReference>
<proteinExistence type="predicted"/>
<evidence type="ECO:0000256" key="1">
    <source>
        <dbReference type="SAM" id="Coils"/>
    </source>
</evidence>
<feature type="non-terminal residue" evidence="2">
    <location>
        <position position="553"/>
    </location>
</feature>
<name>A0ABN9WFY9_9DINO</name>
<accession>A0ABN9WFY9</accession>